<dbReference type="InterPro" id="IPR000182">
    <property type="entry name" value="GNAT_dom"/>
</dbReference>
<evidence type="ECO:0000256" key="2">
    <source>
        <dbReference type="ARBA" id="ARBA00023315"/>
    </source>
</evidence>
<evidence type="ECO:0000256" key="1">
    <source>
        <dbReference type="ARBA" id="ARBA00022679"/>
    </source>
</evidence>
<dbReference type="InterPro" id="IPR050680">
    <property type="entry name" value="YpeA/RimI_acetyltransf"/>
</dbReference>
<dbReference type="EMBL" id="QOUX01000047">
    <property type="protein sequence ID" value="RXI96165.1"/>
    <property type="molecule type" value="Genomic_DNA"/>
</dbReference>
<reference evidence="4 5" key="1">
    <citation type="journal article" date="2019" name="Int. J. Syst. Evol. Microbiol.">
        <title>Anaerobacillus alkaliphilus sp. nov., a novel alkaliphilic and moderately halophilic bacterium.</title>
        <authorList>
            <person name="Borsodi A.K."/>
            <person name="Aszalos J.M."/>
            <person name="Bihari P."/>
            <person name="Nagy I."/>
            <person name="Schumann P."/>
            <person name="Sproer C."/>
            <person name="Kovacs A.L."/>
            <person name="Boka K."/>
            <person name="Dobosy P."/>
            <person name="Ovari M."/>
            <person name="Szili-Kovacs T."/>
            <person name="Toth E."/>
        </authorList>
    </citation>
    <scope>NUCLEOTIDE SEQUENCE [LARGE SCALE GENOMIC DNA]</scope>
    <source>
        <strain evidence="4 5">B16-10</strain>
    </source>
</reference>
<gene>
    <name evidence="4" type="ORF">DS745_20700</name>
</gene>
<dbReference type="InterPro" id="IPR016181">
    <property type="entry name" value="Acyl_CoA_acyltransferase"/>
</dbReference>
<dbReference type="AlphaFoldDB" id="A0A4Q0VN33"/>
<keyword evidence="2" id="KW-0012">Acyltransferase</keyword>
<dbReference type="Proteomes" id="UP000290649">
    <property type="component" value="Unassembled WGS sequence"/>
</dbReference>
<dbReference type="PANTHER" id="PTHR43420">
    <property type="entry name" value="ACETYLTRANSFERASE"/>
    <property type="match status" value="1"/>
</dbReference>
<name>A0A4Q0VN33_9BACI</name>
<dbReference type="CDD" id="cd04301">
    <property type="entry name" value="NAT_SF"/>
    <property type="match status" value="2"/>
</dbReference>
<sequence>MTVKPLDETICLKQYLSEKDYQELQKLEKQCYSYDKTKLKLELDFKIAVSRNAPSGLKEINEFFYYVDEQLVAYLGISSFGGNIGEINGMTHPDYRKKGVFRKLFTLAEDELKKRSFKKVLLLADGKSNSGPTFIKSVQGEYEFSEYRMKYLNDVTFENTASVTLRKAREVDGKEIVRQNTIYFNMPQDAEWSLEQEESENKSTFMVELDERVIGKICVTFTNRTAYISGFGILPEFRGKGLGKSALTKLLRFIIEKDINEIELDVECKNDTALNLYKACGFEVLSVMNYYKYDLQGR</sequence>
<dbReference type="OrthoDB" id="7163760at2"/>
<dbReference type="GO" id="GO:0016747">
    <property type="term" value="F:acyltransferase activity, transferring groups other than amino-acyl groups"/>
    <property type="evidence" value="ECO:0007669"/>
    <property type="project" value="InterPro"/>
</dbReference>
<dbReference type="Pfam" id="PF00583">
    <property type="entry name" value="Acetyltransf_1"/>
    <property type="match status" value="2"/>
</dbReference>
<dbReference type="SUPFAM" id="SSF55729">
    <property type="entry name" value="Acyl-CoA N-acyltransferases (Nat)"/>
    <property type="match status" value="2"/>
</dbReference>
<accession>A0A4Q0VN33</accession>
<dbReference type="RefSeq" id="WP_129080146.1">
    <property type="nucleotide sequence ID" value="NZ_QOUX01000047.1"/>
</dbReference>
<keyword evidence="5" id="KW-1185">Reference proteome</keyword>
<dbReference type="PROSITE" id="PS51186">
    <property type="entry name" value="GNAT"/>
    <property type="match status" value="2"/>
</dbReference>
<organism evidence="4 5">
    <name type="scientific">Anaerobacillus alkaliphilus</name>
    <dbReference type="NCBI Taxonomy" id="1548597"/>
    <lineage>
        <taxon>Bacteria</taxon>
        <taxon>Bacillati</taxon>
        <taxon>Bacillota</taxon>
        <taxon>Bacilli</taxon>
        <taxon>Bacillales</taxon>
        <taxon>Bacillaceae</taxon>
        <taxon>Anaerobacillus</taxon>
    </lineage>
</organism>
<evidence type="ECO:0000313" key="5">
    <source>
        <dbReference type="Proteomes" id="UP000290649"/>
    </source>
</evidence>
<evidence type="ECO:0000313" key="4">
    <source>
        <dbReference type="EMBL" id="RXI96165.1"/>
    </source>
</evidence>
<proteinExistence type="predicted"/>
<protein>
    <submittedName>
        <fullName evidence="4">GNAT family N-acetyltransferase</fullName>
    </submittedName>
</protein>
<evidence type="ECO:0000259" key="3">
    <source>
        <dbReference type="PROSITE" id="PS51186"/>
    </source>
</evidence>
<feature type="domain" description="N-acetyltransferase" evidence="3">
    <location>
        <begin position="1"/>
        <end position="170"/>
    </location>
</feature>
<feature type="domain" description="N-acetyltransferase" evidence="3">
    <location>
        <begin position="163"/>
        <end position="298"/>
    </location>
</feature>
<comment type="caution">
    <text evidence="4">The sequence shown here is derived from an EMBL/GenBank/DDBJ whole genome shotgun (WGS) entry which is preliminary data.</text>
</comment>
<keyword evidence="1 4" id="KW-0808">Transferase</keyword>
<dbReference type="Gene3D" id="3.40.630.30">
    <property type="match status" value="2"/>
</dbReference>